<feature type="transmembrane region" description="Helical" evidence="10">
    <location>
        <begin position="221"/>
        <end position="242"/>
    </location>
</feature>
<dbReference type="EMBL" id="JAYWIO010000003">
    <property type="protein sequence ID" value="KAK7277199.1"/>
    <property type="molecule type" value="Genomic_DNA"/>
</dbReference>
<dbReference type="Pfam" id="PF01040">
    <property type="entry name" value="UbiA"/>
    <property type="match status" value="1"/>
</dbReference>
<evidence type="ECO:0000256" key="9">
    <source>
        <dbReference type="ARBA" id="ARBA00023136"/>
    </source>
</evidence>
<keyword evidence="9 10" id="KW-0472">Membrane</keyword>
<keyword evidence="12" id="KW-1185">Reference proteome</keyword>
<dbReference type="CDD" id="cd13960">
    <property type="entry name" value="PT_UbiA_HPT1"/>
    <property type="match status" value="1"/>
</dbReference>
<feature type="transmembrane region" description="Helical" evidence="10">
    <location>
        <begin position="249"/>
        <end position="266"/>
    </location>
</feature>
<evidence type="ECO:0000256" key="10">
    <source>
        <dbReference type="SAM" id="Phobius"/>
    </source>
</evidence>
<feature type="transmembrane region" description="Helical" evidence="10">
    <location>
        <begin position="286"/>
        <end position="307"/>
    </location>
</feature>
<dbReference type="GO" id="GO:0031969">
    <property type="term" value="C:chloroplast membrane"/>
    <property type="evidence" value="ECO:0007669"/>
    <property type="project" value="UniProtKB-SubCell"/>
</dbReference>
<dbReference type="PANTHER" id="PTHR43009">
    <property type="entry name" value="HOMOGENTISATE SOLANESYLTRANSFERASE, CHLOROPLASTIC"/>
    <property type="match status" value="1"/>
</dbReference>
<dbReference type="AlphaFoldDB" id="A0AAN9FIW7"/>
<dbReference type="GO" id="GO:0004659">
    <property type="term" value="F:prenyltransferase activity"/>
    <property type="evidence" value="ECO:0007669"/>
    <property type="project" value="InterPro"/>
</dbReference>
<keyword evidence="7" id="KW-0809">Transit peptide</keyword>
<keyword evidence="4" id="KW-0934">Plastid</keyword>
<reference evidence="11 12" key="1">
    <citation type="submission" date="2024-01" db="EMBL/GenBank/DDBJ databases">
        <title>The genomes of 5 underutilized Papilionoideae crops provide insights into root nodulation and disease resistanc.</title>
        <authorList>
            <person name="Yuan L."/>
        </authorList>
    </citation>
    <scope>NUCLEOTIDE SEQUENCE [LARGE SCALE GENOMIC DNA]</scope>
    <source>
        <strain evidence="11">ZHUSHIDOU_FW_LH</strain>
        <tissue evidence="11">Leaf</tissue>
    </source>
</reference>
<keyword evidence="5" id="KW-0808">Transferase</keyword>
<comment type="similarity">
    <text evidence="2">Belongs to the UbiA prenyltransferase family.</text>
</comment>
<comment type="subcellular location">
    <subcellularLocation>
        <location evidence="1">Plastid</location>
        <location evidence="1">Chloroplast membrane</location>
        <topology evidence="1">Multi-pass membrane protein</topology>
    </subcellularLocation>
</comment>
<evidence type="ECO:0000256" key="4">
    <source>
        <dbReference type="ARBA" id="ARBA00022640"/>
    </source>
</evidence>
<sequence>MESVLPGSFLRASSITTGGSCRRTREYTKNYHPSSYASTFWNNTGKIQKECCVIISSRHNLKHHYQLIEGRPKCPTRDRKYVVKAASGQSFECELQNHDTTNFWNSLKDSLDVFYRFSRPYAAVGAVLGSTSASLLAVKKLSNLLSPTFFMGWLQVLVASIIMNVFHCGLNQLCDVEIDKINKPYLPLASGDLSFKSGVIIVASSLILNFGLAWMVGSWPLFWGLFISAACAPAYSMDLPFLRWKKSPVLTAINFLINCAAARPIGYFLHMQTHVFKRSATFPRQLILYMAILSVFYIVIALFKDIPDIEGDKKFGIKSLAIRLGQKRVFWICISLLEMAYGIIILIGATSPFLWSKIFTVLGHATLALFLWNRGKSVDLKSNVSLQSFYMVIWKLLYAEHLLIPLFR</sequence>
<dbReference type="PANTHER" id="PTHR43009:SF6">
    <property type="entry name" value="HOMOGENTISATE PHYTYLTRANSFERASE 1, CHLOROPLASTIC"/>
    <property type="match status" value="1"/>
</dbReference>
<feature type="transmembrane region" description="Helical" evidence="10">
    <location>
        <begin position="328"/>
        <end position="347"/>
    </location>
</feature>
<dbReference type="Gene3D" id="1.20.120.1780">
    <property type="entry name" value="UbiA prenyltransferase"/>
    <property type="match status" value="1"/>
</dbReference>
<evidence type="ECO:0000256" key="2">
    <source>
        <dbReference type="ARBA" id="ARBA00005985"/>
    </source>
</evidence>
<gene>
    <name evidence="11" type="ORF">RIF29_18350</name>
</gene>
<keyword evidence="6 10" id="KW-0812">Transmembrane</keyword>
<name>A0AAN9FIW7_CROPI</name>
<dbReference type="InterPro" id="IPR000537">
    <property type="entry name" value="UbiA_prenyltransferase"/>
</dbReference>
<proteinExistence type="inferred from homology"/>
<evidence type="ECO:0000313" key="11">
    <source>
        <dbReference type="EMBL" id="KAK7277199.1"/>
    </source>
</evidence>
<feature type="transmembrane region" description="Helical" evidence="10">
    <location>
        <begin position="193"/>
        <end position="215"/>
    </location>
</feature>
<evidence type="ECO:0000313" key="12">
    <source>
        <dbReference type="Proteomes" id="UP001372338"/>
    </source>
</evidence>
<evidence type="ECO:0000256" key="1">
    <source>
        <dbReference type="ARBA" id="ARBA00004508"/>
    </source>
</evidence>
<comment type="caution">
    <text evidence="11">The sequence shown here is derived from an EMBL/GenBank/DDBJ whole genome shotgun (WGS) entry which is preliminary data.</text>
</comment>
<evidence type="ECO:0000256" key="5">
    <source>
        <dbReference type="ARBA" id="ARBA00022679"/>
    </source>
</evidence>
<evidence type="ECO:0000256" key="7">
    <source>
        <dbReference type="ARBA" id="ARBA00022946"/>
    </source>
</evidence>
<feature type="transmembrane region" description="Helical" evidence="10">
    <location>
        <begin position="353"/>
        <end position="372"/>
    </location>
</feature>
<dbReference type="NCBIfam" id="NF009525">
    <property type="entry name" value="PRK12887.1"/>
    <property type="match status" value="1"/>
</dbReference>
<protein>
    <submittedName>
        <fullName evidence="11">Uncharacterized protein</fullName>
    </submittedName>
</protein>
<evidence type="ECO:0000256" key="8">
    <source>
        <dbReference type="ARBA" id="ARBA00022989"/>
    </source>
</evidence>
<organism evidence="11 12">
    <name type="scientific">Crotalaria pallida</name>
    <name type="common">Smooth rattlebox</name>
    <name type="synonym">Crotalaria striata</name>
    <dbReference type="NCBI Taxonomy" id="3830"/>
    <lineage>
        <taxon>Eukaryota</taxon>
        <taxon>Viridiplantae</taxon>
        <taxon>Streptophyta</taxon>
        <taxon>Embryophyta</taxon>
        <taxon>Tracheophyta</taxon>
        <taxon>Spermatophyta</taxon>
        <taxon>Magnoliopsida</taxon>
        <taxon>eudicotyledons</taxon>
        <taxon>Gunneridae</taxon>
        <taxon>Pentapetalae</taxon>
        <taxon>rosids</taxon>
        <taxon>fabids</taxon>
        <taxon>Fabales</taxon>
        <taxon>Fabaceae</taxon>
        <taxon>Papilionoideae</taxon>
        <taxon>50 kb inversion clade</taxon>
        <taxon>genistoids sensu lato</taxon>
        <taxon>core genistoids</taxon>
        <taxon>Crotalarieae</taxon>
        <taxon>Crotalaria</taxon>
    </lineage>
</organism>
<dbReference type="InterPro" id="IPR044502">
    <property type="entry name" value="AtHST-like"/>
</dbReference>
<keyword evidence="3" id="KW-0150">Chloroplast</keyword>
<evidence type="ECO:0000256" key="6">
    <source>
        <dbReference type="ARBA" id="ARBA00022692"/>
    </source>
</evidence>
<evidence type="ECO:0000256" key="3">
    <source>
        <dbReference type="ARBA" id="ARBA00022528"/>
    </source>
</evidence>
<feature type="transmembrane region" description="Helical" evidence="10">
    <location>
        <begin position="150"/>
        <end position="173"/>
    </location>
</feature>
<accession>A0AAN9FIW7</accession>
<dbReference type="Proteomes" id="UP001372338">
    <property type="component" value="Unassembled WGS sequence"/>
</dbReference>
<dbReference type="Gene3D" id="1.10.357.140">
    <property type="entry name" value="UbiA prenyltransferase"/>
    <property type="match status" value="1"/>
</dbReference>
<keyword evidence="8 10" id="KW-1133">Transmembrane helix</keyword>
<dbReference type="InterPro" id="IPR044878">
    <property type="entry name" value="UbiA_sf"/>
</dbReference>